<gene>
    <name evidence="1" type="ORF">HKB21_00950</name>
</gene>
<feature type="non-terminal residue" evidence="1">
    <location>
        <position position="1"/>
    </location>
</feature>
<feature type="non-terminal residue" evidence="1">
    <location>
        <position position="91"/>
    </location>
</feature>
<proteinExistence type="predicted"/>
<comment type="caution">
    <text evidence="1">The sequence shown here is derived from an EMBL/GenBank/DDBJ whole genome shotgun (WGS) entry which is preliminary data.</text>
</comment>
<organism evidence="1 2">
    <name type="scientific">Vibrio parahaemolyticus</name>
    <dbReference type="NCBI Taxonomy" id="670"/>
    <lineage>
        <taxon>Bacteria</taxon>
        <taxon>Pseudomonadati</taxon>
        <taxon>Pseudomonadota</taxon>
        <taxon>Gammaproteobacteria</taxon>
        <taxon>Vibrionales</taxon>
        <taxon>Vibrionaceae</taxon>
        <taxon>Vibrio</taxon>
    </lineage>
</organism>
<evidence type="ECO:0000313" key="1">
    <source>
        <dbReference type="EMBL" id="NMU24190.1"/>
    </source>
</evidence>
<protein>
    <submittedName>
        <fullName evidence="1">Uncharacterized protein</fullName>
    </submittedName>
</protein>
<dbReference type="EMBL" id="JABCLD010000113">
    <property type="protein sequence ID" value="NMU24190.1"/>
    <property type="molecule type" value="Genomic_DNA"/>
</dbReference>
<dbReference type="AlphaFoldDB" id="A0A7Y0S0M9"/>
<reference evidence="1 2" key="1">
    <citation type="submission" date="2020-04" db="EMBL/GenBank/DDBJ databases">
        <title>Whole-genome sequencing of Vibrio spp. from China reveals different genetic environments of blaCTX-M-14 among diverse lineages.</title>
        <authorList>
            <person name="Zheng Z."/>
            <person name="Ye L."/>
            <person name="Chen S."/>
        </authorList>
    </citation>
    <scope>NUCLEOTIDE SEQUENCE [LARGE SCALE GENOMIC DNA]</scope>
    <source>
        <strain evidence="1 2">Vb0574</strain>
    </source>
</reference>
<name>A0A7Y0S0M9_VIBPH</name>
<accession>A0A7Y0S0M9</accession>
<sequence length="91" mass="10070">EVIKGLTTKDGNMFARQISTLDAIDPEPTIEEMRSPACHTELTQVAENWPQSVAFAEYKMKGDQAFIKGSFVVESNNKVILDALKSIRGVL</sequence>
<evidence type="ECO:0000313" key="2">
    <source>
        <dbReference type="Proteomes" id="UP000555836"/>
    </source>
</evidence>
<dbReference type="Proteomes" id="UP000555836">
    <property type="component" value="Unassembled WGS sequence"/>
</dbReference>